<dbReference type="InterPro" id="IPR039928">
    <property type="entry name" value="LNK"/>
</dbReference>
<gene>
    <name evidence="2" type="ORF">R1sor_020034</name>
</gene>
<evidence type="ECO:0000256" key="1">
    <source>
        <dbReference type="SAM" id="MobiDB-lite"/>
    </source>
</evidence>
<feature type="region of interest" description="Disordered" evidence="1">
    <location>
        <begin position="64"/>
        <end position="115"/>
    </location>
</feature>
<proteinExistence type="predicted"/>
<feature type="compositionally biased region" description="Polar residues" evidence="1">
    <location>
        <begin position="66"/>
        <end position="91"/>
    </location>
</feature>
<dbReference type="Proteomes" id="UP001633002">
    <property type="component" value="Unassembled WGS sequence"/>
</dbReference>
<feature type="compositionally biased region" description="Polar residues" evidence="1">
    <location>
        <begin position="306"/>
        <end position="319"/>
    </location>
</feature>
<feature type="compositionally biased region" description="Basic and acidic residues" evidence="1">
    <location>
        <begin position="92"/>
        <end position="102"/>
    </location>
</feature>
<dbReference type="AlphaFoldDB" id="A0ABD3IIM7"/>
<accession>A0ABD3IIM7</accession>
<keyword evidence="3" id="KW-1185">Reference proteome</keyword>
<name>A0ABD3IIM7_9MARC</name>
<feature type="region of interest" description="Disordered" evidence="1">
    <location>
        <begin position="650"/>
        <end position="702"/>
    </location>
</feature>
<sequence>MSLWGFDGGENTLSTWSSLTQFDDMVWNEFGENGDHMVSDPNGNQISWVGNGESRKKVDRHIVPNEVSNRNSSTRRIGSDSCTEMSGSDQTEGNKDVSKRGEAPGPDMLAGGTWTDLGSVVDLPLESQQFDSGSLPVPPQTTDISTSAELKDQSVNMLTDDVQLFVGEEDGSMVTDPFSLTEIGSQPEEMELYGDGNNTSKTESLLDLGWANIANLDDMDKIFRNNDTSFEPVVGGNTDGLEWPSSSPASVSDLGAQLQTEKNNPEDSKTVVVKVEADASEKKSEVILGEAQASVGLRESCDGASPKSSGFQKNASAQHLSARGPEKNDSNSESKAQRARRHAANKKRSEERVKKGTSYRKLSPGPPYALSHGDMMPLPLRMPGQQPHLQRGPPPLQVYPPSPGMMSLPPHQFQMPQNVPYIQVGYPVHHMPMVPSKPMPHMQYPQPMFVDMQPGSIHQQRFPNQLVSPMPSPLVSKMPFQAPGSVEQQPQQLQARPSFEPPCRPPAGSTSMTPQEKLEKLRWRQQMQARIAVEQQQQQLLASQSGGGGGMEPVVFLRQQQASLQTLVPAQPGRMSVETSEGLRQPVMDTTQRRLVPAVGAVPPSASEESEEDSSLEGSVLRQLEMTISQLDIGTRLVIRNALYRLARSAKKRRAAGENGSSSQSSGERNSGNNAMESSTASDSPSCRGSRATSMSEMETETNPIDRTIAKLLFYKPPPQYLPGPMYIADNTPYPGLPQLPVGVPSAPWGWSSAAVPTNNGMGPSGAPGMSAPHPWGGKPDDNHVRNSGWAPHPVVNGYSPAFPAYHMDARFGTAVPVPAVRSFATAPHPESKEELSRSSVLALQNETCSSTGHMVPNSIQVSNPSSSGSGSLTLAKPEQMEFKDEGEAIAMDTMGVNPLSSNPFLPDSLQSRVISSSGVEEASCAGHFNPAIDSEQPFGQGNETCISEDPAQFLTSRQDEARVLEEKQDLKTLGFPTSSLTISTQAEDAMLEGLS</sequence>
<reference evidence="2 3" key="1">
    <citation type="submission" date="2024-09" db="EMBL/GenBank/DDBJ databases">
        <title>Chromosome-scale assembly of Riccia sorocarpa.</title>
        <authorList>
            <person name="Paukszto L."/>
        </authorList>
    </citation>
    <scope>NUCLEOTIDE SEQUENCE [LARGE SCALE GENOMIC DNA]</scope>
    <source>
        <strain evidence="2">LP-2024</strain>
        <tissue evidence="2">Aerial parts of the thallus</tissue>
    </source>
</reference>
<dbReference type="PANTHER" id="PTHR33334:SF5">
    <property type="entry name" value="PROTEIN LNK2"/>
    <property type="match status" value="1"/>
</dbReference>
<protein>
    <submittedName>
        <fullName evidence="2">Uncharacterized protein</fullName>
    </submittedName>
</protein>
<organism evidence="2 3">
    <name type="scientific">Riccia sorocarpa</name>
    <dbReference type="NCBI Taxonomy" id="122646"/>
    <lineage>
        <taxon>Eukaryota</taxon>
        <taxon>Viridiplantae</taxon>
        <taxon>Streptophyta</taxon>
        <taxon>Embryophyta</taxon>
        <taxon>Marchantiophyta</taxon>
        <taxon>Marchantiopsida</taxon>
        <taxon>Marchantiidae</taxon>
        <taxon>Marchantiales</taxon>
        <taxon>Ricciaceae</taxon>
        <taxon>Riccia</taxon>
    </lineage>
</organism>
<dbReference type="PANTHER" id="PTHR33334">
    <property type="entry name" value="PROTEIN LNK1"/>
    <property type="match status" value="1"/>
</dbReference>
<comment type="caution">
    <text evidence="2">The sequence shown here is derived from an EMBL/GenBank/DDBJ whole genome shotgun (WGS) entry which is preliminary data.</text>
</comment>
<feature type="region of interest" description="Disordered" evidence="1">
    <location>
        <begin position="592"/>
        <end position="618"/>
    </location>
</feature>
<feature type="compositionally biased region" description="Basic residues" evidence="1">
    <location>
        <begin position="337"/>
        <end position="346"/>
    </location>
</feature>
<feature type="compositionally biased region" description="Basic and acidic residues" evidence="1">
    <location>
        <begin position="324"/>
        <end position="336"/>
    </location>
</feature>
<feature type="region of interest" description="Disordered" evidence="1">
    <location>
        <begin position="299"/>
        <end position="372"/>
    </location>
</feature>
<feature type="compositionally biased region" description="Polar residues" evidence="1">
    <location>
        <begin position="675"/>
        <end position="702"/>
    </location>
</feature>
<evidence type="ECO:0000313" key="3">
    <source>
        <dbReference type="Proteomes" id="UP001633002"/>
    </source>
</evidence>
<feature type="region of interest" description="Disordered" evidence="1">
    <location>
        <begin position="234"/>
        <end position="270"/>
    </location>
</feature>
<evidence type="ECO:0000313" key="2">
    <source>
        <dbReference type="EMBL" id="KAL3702012.1"/>
    </source>
</evidence>
<dbReference type="EMBL" id="JBJQOH010000001">
    <property type="protein sequence ID" value="KAL3702012.1"/>
    <property type="molecule type" value="Genomic_DNA"/>
</dbReference>
<feature type="compositionally biased region" description="Low complexity" evidence="1">
    <location>
        <begin position="657"/>
        <end position="674"/>
    </location>
</feature>